<dbReference type="InterPro" id="IPR008927">
    <property type="entry name" value="6-PGluconate_DH-like_C_sf"/>
</dbReference>
<dbReference type="EMBL" id="CANL01000003">
    <property type="protein sequence ID" value="CCM62363.1"/>
    <property type="molecule type" value="Genomic_DNA"/>
</dbReference>
<dbReference type="STRING" id="1229780.BN381_110029"/>
<organism evidence="2 3">
    <name type="scientific">Candidatus Neomicrothrix parvicella RN1</name>
    <dbReference type="NCBI Taxonomy" id="1229780"/>
    <lineage>
        <taxon>Bacteria</taxon>
        <taxon>Bacillati</taxon>
        <taxon>Actinomycetota</taxon>
        <taxon>Acidimicrobiia</taxon>
        <taxon>Acidimicrobiales</taxon>
        <taxon>Microthrixaceae</taxon>
        <taxon>Candidatus Neomicrothrix</taxon>
    </lineage>
</organism>
<dbReference type="AlphaFoldDB" id="R4YWJ6"/>
<dbReference type="eggNOG" id="COG5495">
    <property type="taxonomic scope" value="Bacteria"/>
</dbReference>
<proteinExistence type="predicted"/>
<evidence type="ECO:0000313" key="2">
    <source>
        <dbReference type="EMBL" id="CCM62363.1"/>
    </source>
</evidence>
<dbReference type="InterPro" id="IPR018931">
    <property type="entry name" value="DUF2520"/>
</dbReference>
<dbReference type="InterPro" id="IPR037108">
    <property type="entry name" value="TM1727-like_C_sf"/>
</dbReference>
<gene>
    <name evidence="2" type="ORF">BN381_110029</name>
</gene>
<keyword evidence="3" id="KW-1185">Reference proteome</keyword>
<dbReference type="OrthoDB" id="8650434at2"/>
<dbReference type="PANTHER" id="PTHR40459:SF1">
    <property type="entry name" value="CONSERVED HYPOTHETICAL ALANINE AND LEUCINE RICH PROTEIN"/>
    <property type="match status" value="1"/>
</dbReference>
<dbReference type="Gene3D" id="3.40.50.720">
    <property type="entry name" value="NAD(P)-binding Rossmann-like Domain"/>
    <property type="match status" value="1"/>
</dbReference>
<evidence type="ECO:0000313" key="3">
    <source>
        <dbReference type="Proteomes" id="UP000018291"/>
    </source>
</evidence>
<sequence length="269" mass="26830">MMKTPAPTVRVLGRGRMGTALTGALSAAGWSVEALPGRGPHVPGAAQGVSLLVLCVPDSAVAEVAAAVRPASGAALRTETGGGTGASVVAHTAGALTLEALAPHERRASLHPLVSVPAGPDGGAALRGAWMALAGDALIGSVAAALDGQAFRVADSDRVTYHAAAAVAANNLVALMGQVERLAASVGVPAEAMFELAAGALDQVRRRGAATALTGPVARGDWATVAAHLEVLPSDERAAYEALALQALRLAWPTLHAATNQGSAPPWRS</sequence>
<dbReference type="HOGENOM" id="CLU_055635_1_0_11"/>
<comment type="caution">
    <text evidence="2">The sequence shown here is derived from an EMBL/GenBank/DDBJ whole genome shotgun (WGS) entry which is preliminary data.</text>
</comment>
<protein>
    <submittedName>
        <fullName evidence="2">Putative Chalcone/stilbene synthase family protein</fullName>
    </submittedName>
</protein>
<dbReference type="RefSeq" id="WP_012223713.1">
    <property type="nucleotide sequence ID" value="NZ_HG422565.1"/>
</dbReference>
<name>R4YWJ6_9ACTN</name>
<dbReference type="Proteomes" id="UP000018291">
    <property type="component" value="Unassembled WGS sequence"/>
</dbReference>
<feature type="domain" description="DUF2520" evidence="1">
    <location>
        <begin position="138"/>
        <end position="245"/>
    </location>
</feature>
<dbReference type="InterPro" id="IPR036291">
    <property type="entry name" value="NAD(P)-bd_dom_sf"/>
</dbReference>
<accession>R4YWJ6</accession>
<dbReference type="PANTHER" id="PTHR40459">
    <property type="entry name" value="CONSERVED HYPOTHETICAL ALANINE AND LEUCINE RICH PROTEIN"/>
    <property type="match status" value="1"/>
</dbReference>
<reference evidence="2 3" key="1">
    <citation type="journal article" date="2013" name="ISME J.">
        <title>Metabolic model for the filamentous 'Candidatus Microthrix parvicella' based on genomic and metagenomic analyses.</title>
        <authorList>
            <person name="Jon McIlroy S."/>
            <person name="Kristiansen R."/>
            <person name="Albertsen M."/>
            <person name="Michael Karst S."/>
            <person name="Rossetti S."/>
            <person name="Lund Nielsen J."/>
            <person name="Tandoi V."/>
            <person name="James Seviour R."/>
            <person name="Nielsen P.H."/>
        </authorList>
    </citation>
    <scope>NUCLEOTIDE SEQUENCE [LARGE SCALE GENOMIC DNA]</scope>
    <source>
        <strain evidence="2 3">RN1</strain>
    </source>
</reference>
<evidence type="ECO:0000259" key="1">
    <source>
        <dbReference type="Pfam" id="PF10728"/>
    </source>
</evidence>
<dbReference type="Gene3D" id="1.10.1040.20">
    <property type="entry name" value="ProC-like, C-terminal domain"/>
    <property type="match status" value="1"/>
</dbReference>
<dbReference type="SUPFAM" id="SSF51735">
    <property type="entry name" value="NAD(P)-binding Rossmann-fold domains"/>
    <property type="match status" value="1"/>
</dbReference>
<dbReference type="SUPFAM" id="SSF48179">
    <property type="entry name" value="6-phosphogluconate dehydrogenase C-terminal domain-like"/>
    <property type="match status" value="1"/>
</dbReference>
<dbReference type="Pfam" id="PF10728">
    <property type="entry name" value="DUF2520"/>
    <property type="match status" value="1"/>
</dbReference>